<sequence>MNVAPGAPGVRISDPRTLLVAHLDWYRTALTRKLAGLSESQLRERVAPLTWSPIGLVQHLGWVERRWIRWGFAAEDVQAYPPGGDATEWAVGPDDNIADVMAAYQAEVARSRALTADASLDERARVGGRFTTPEQAPALAWVLFHLLQEYARHVGQLDVARELIDGVVGE</sequence>
<dbReference type="InterPro" id="IPR007061">
    <property type="entry name" value="MST-like"/>
</dbReference>
<dbReference type="Pfam" id="PF04978">
    <property type="entry name" value="MST"/>
    <property type="match status" value="1"/>
</dbReference>
<organism evidence="1">
    <name type="scientific">Streptomyces sp. NBC_00008</name>
    <dbReference type="NCBI Taxonomy" id="2903610"/>
    <lineage>
        <taxon>Bacteria</taxon>
        <taxon>Bacillati</taxon>
        <taxon>Actinomycetota</taxon>
        <taxon>Actinomycetes</taxon>
        <taxon>Kitasatosporales</taxon>
        <taxon>Streptomycetaceae</taxon>
        <taxon>Streptomyces</taxon>
    </lineage>
</organism>
<evidence type="ECO:0000313" key="1">
    <source>
        <dbReference type="EMBL" id="WTW73795.1"/>
    </source>
</evidence>
<dbReference type="AlphaFoldDB" id="A0AAU2W2G3"/>
<dbReference type="Gene3D" id="1.20.120.450">
    <property type="entry name" value="dinb family like domain"/>
    <property type="match status" value="1"/>
</dbReference>
<proteinExistence type="predicted"/>
<name>A0AAU2W2G3_9ACTN</name>
<gene>
    <name evidence="1" type="ORF">OG398_07530</name>
</gene>
<dbReference type="SUPFAM" id="SSF109854">
    <property type="entry name" value="DinB/YfiT-like putative metalloenzymes"/>
    <property type="match status" value="1"/>
</dbReference>
<dbReference type="InterPro" id="IPR034660">
    <property type="entry name" value="DinB/YfiT-like"/>
</dbReference>
<protein>
    <submittedName>
        <fullName evidence="1">DinB family protein</fullName>
    </submittedName>
</protein>
<dbReference type="EMBL" id="CP108313">
    <property type="protein sequence ID" value="WTW73795.1"/>
    <property type="molecule type" value="Genomic_DNA"/>
</dbReference>
<accession>A0AAU2W2G3</accession>
<reference evidence="1" key="1">
    <citation type="submission" date="2022-10" db="EMBL/GenBank/DDBJ databases">
        <title>The complete genomes of actinobacterial strains from the NBC collection.</title>
        <authorList>
            <person name="Joergensen T.S."/>
            <person name="Alvarez Arevalo M."/>
            <person name="Sterndorff E.B."/>
            <person name="Faurdal D."/>
            <person name="Vuksanovic O."/>
            <person name="Mourched A.-S."/>
            <person name="Charusanti P."/>
            <person name="Shaw S."/>
            <person name="Blin K."/>
            <person name="Weber T."/>
        </authorList>
    </citation>
    <scope>NUCLEOTIDE SEQUENCE</scope>
    <source>
        <strain evidence="1">NBC_00008</strain>
    </source>
</reference>